<evidence type="ECO:0000256" key="1">
    <source>
        <dbReference type="ARBA" id="ARBA00022729"/>
    </source>
</evidence>
<comment type="caution">
    <text evidence="4">The sequence shown here is derived from an EMBL/GenBank/DDBJ whole genome shotgun (WGS) entry which is preliminary data.</text>
</comment>
<keyword evidence="5" id="KW-1185">Reference proteome</keyword>
<dbReference type="Gene3D" id="3.40.190.10">
    <property type="entry name" value="Periplasmic binding protein-like II"/>
    <property type="match status" value="2"/>
</dbReference>
<dbReference type="AlphaFoldDB" id="A0A844QCT4"/>
<evidence type="ECO:0000256" key="2">
    <source>
        <dbReference type="ARBA" id="ARBA00022764"/>
    </source>
</evidence>
<feature type="chain" id="PRO_5032866829" evidence="3">
    <location>
        <begin position="27"/>
        <end position="355"/>
    </location>
</feature>
<protein>
    <submittedName>
        <fullName evidence="4">Extracellular solute-binding protein</fullName>
    </submittedName>
</protein>
<evidence type="ECO:0000313" key="5">
    <source>
        <dbReference type="Proteomes" id="UP000463224"/>
    </source>
</evidence>
<reference evidence="4 5" key="1">
    <citation type="submission" date="2019-12" db="EMBL/GenBank/DDBJ databases">
        <title>Nitratireductor arenosus sp. nov., Isolated from sea sand, Jeju island, South Korea.</title>
        <authorList>
            <person name="Kim W."/>
        </authorList>
    </citation>
    <scope>NUCLEOTIDE SEQUENCE [LARGE SCALE GENOMIC DNA]</scope>
    <source>
        <strain evidence="4 5">CAU 1489</strain>
    </source>
</reference>
<dbReference type="PANTHER" id="PTHR30222">
    <property type="entry name" value="SPERMIDINE/PUTRESCINE-BINDING PERIPLASMIC PROTEIN"/>
    <property type="match status" value="1"/>
</dbReference>
<organism evidence="4 5">
    <name type="scientific">Nitratireductor arenosus</name>
    <dbReference type="NCBI Taxonomy" id="2682096"/>
    <lineage>
        <taxon>Bacteria</taxon>
        <taxon>Pseudomonadati</taxon>
        <taxon>Pseudomonadota</taxon>
        <taxon>Alphaproteobacteria</taxon>
        <taxon>Hyphomicrobiales</taxon>
        <taxon>Phyllobacteriaceae</taxon>
        <taxon>Nitratireductor</taxon>
    </lineage>
</organism>
<name>A0A844QCT4_9HYPH</name>
<dbReference type="Pfam" id="PF13416">
    <property type="entry name" value="SBP_bac_8"/>
    <property type="match status" value="1"/>
</dbReference>
<gene>
    <name evidence="4" type="ORF">GN330_00805</name>
</gene>
<feature type="signal peptide" evidence="3">
    <location>
        <begin position="1"/>
        <end position="26"/>
    </location>
</feature>
<dbReference type="SUPFAM" id="SSF53850">
    <property type="entry name" value="Periplasmic binding protein-like II"/>
    <property type="match status" value="1"/>
</dbReference>
<keyword evidence="1 3" id="KW-0732">Signal</keyword>
<evidence type="ECO:0000313" key="4">
    <source>
        <dbReference type="EMBL" id="MVA95791.1"/>
    </source>
</evidence>
<accession>A0A844QCT4</accession>
<dbReference type="Proteomes" id="UP000463224">
    <property type="component" value="Unassembled WGS sequence"/>
</dbReference>
<dbReference type="InterPro" id="IPR006059">
    <property type="entry name" value="SBP"/>
</dbReference>
<dbReference type="CDD" id="cd13589">
    <property type="entry name" value="PBP2_polyamine_RpCGA009"/>
    <property type="match status" value="1"/>
</dbReference>
<proteinExistence type="predicted"/>
<dbReference type="PANTHER" id="PTHR30222:SF2">
    <property type="entry name" value="ABC TRANSPORTER SUBSTRATE-BINDING PROTEIN"/>
    <property type="match status" value="1"/>
</dbReference>
<sequence length="355" mass="39196">MSRRKTALATVVALSIAALISHQASAESLTVVNQGGSPGDAQKTAVFDPFTAETGIEILVDTYNQELAKIRAQVETGNLIWDVASVHSLNDAIGCDEGLLEQIDWSEHIDETKFEAVGGFTECGAPYLVSPGALVYDADRWQGDMVPRSWSDFWNVEKWPGKRALPFQPDQVLEIALMSDGVAPRDVPEALTSPGGVDRAFAQLEKIKPHVLWWKSGDESMQLLLTNEVVMGYGWQGRVNVANRSSGRNLKIAWEAGYTSAVIYLAVMTGSPKLKEAIELVKYSLEAESQARYAEIMGYPPANVDSYAMLSDENRANQPTEYLDRGMMQAGDLYISFWRDNGDSIRQRFSTFTAR</sequence>
<keyword evidence="2" id="KW-0574">Periplasm</keyword>
<dbReference type="RefSeq" id="WP_156710672.1">
    <property type="nucleotide sequence ID" value="NZ_WPHG01000001.1"/>
</dbReference>
<evidence type="ECO:0000256" key="3">
    <source>
        <dbReference type="SAM" id="SignalP"/>
    </source>
</evidence>
<dbReference type="EMBL" id="WPHG01000001">
    <property type="protein sequence ID" value="MVA95791.1"/>
    <property type="molecule type" value="Genomic_DNA"/>
</dbReference>